<proteinExistence type="predicted"/>
<dbReference type="Gene3D" id="1.10.1410.40">
    <property type="match status" value="1"/>
</dbReference>
<evidence type="ECO:0000256" key="1">
    <source>
        <dbReference type="ARBA" id="ARBA00003856"/>
    </source>
</evidence>
<keyword evidence="5" id="KW-0472">Membrane</keyword>
<gene>
    <name evidence="10" type="ORF">UPYG_G00064770</name>
</gene>
<dbReference type="InterPro" id="IPR024810">
    <property type="entry name" value="MAB21L/cGLR"/>
</dbReference>
<evidence type="ECO:0000256" key="4">
    <source>
        <dbReference type="ARBA" id="ARBA00019443"/>
    </source>
</evidence>
<keyword evidence="6" id="KW-0175">Coiled coil</keyword>
<dbReference type="PANTHER" id="PTHR10656">
    <property type="entry name" value="CELL FATE DETERMINING PROTEIN MAB21-RELATED"/>
    <property type="match status" value="1"/>
</dbReference>
<comment type="function">
    <text evidence="1">Enhances Ca(2+)-mediated inhibition of inositol 1,4,5-triphosphate receptor (ITPR) Ca(2+) release.</text>
</comment>
<comment type="subcellular location">
    <subcellularLocation>
        <location evidence="2">Cell membrane</location>
        <topology evidence="2">Single-pass type I membrane protein</topology>
    </subcellularLocation>
    <subcellularLocation>
        <location evidence="3">Nucleus outer membrane</location>
        <topology evidence="3">Single-pass type I membrane protein</topology>
    </subcellularLocation>
</comment>
<dbReference type="PRINTS" id="PR02107">
    <property type="entry name" value="INOS145TPRIP"/>
</dbReference>
<comment type="caution">
    <text evidence="10">The sequence shown here is derived from an EMBL/GenBank/DDBJ whole genome shotgun (WGS) entry which is preliminary data.</text>
</comment>
<evidence type="ECO:0000256" key="6">
    <source>
        <dbReference type="ARBA" id="ARBA00023054"/>
    </source>
</evidence>
<dbReference type="SUPFAM" id="SSF57501">
    <property type="entry name" value="Cystine-knot cytokines"/>
    <property type="match status" value="1"/>
</dbReference>
<feature type="region of interest" description="Disordered" evidence="9">
    <location>
        <begin position="267"/>
        <end position="289"/>
    </location>
</feature>
<evidence type="ECO:0000256" key="8">
    <source>
        <dbReference type="ARBA" id="ARBA00023242"/>
    </source>
</evidence>
<protein>
    <recommendedName>
        <fullName evidence="4">Inositol 1,4,5-trisphosphate receptor-interacting protein</fullName>
    </recommendedName>
</protein>
<dbReference type="Proteomes" id="UP001557470">
    <property type="component" value="Unassembled WGS sequence"/>
</dbReference>
<evidence type="ECO:0000256" key="7">
    <source>
        <dbReference type="ARBA" id="ARBA00023180"/>
    </source>
</evidence>
<name>A0ABD0XA58_UMBPY</name>
<feature type="compositionally biased region" description="Basic and acidic residues" evidence="9">
    <location>
        <begin position="267"/>
        <end position="281"/>
    </location>
</feature>
<dbReference type="InterPro" id="IPR026250">
    <property type="entry name" value="ITPRIP-like"/>
</dbReference>
<keyword evidence="11" id="KW-1185">Reference proteome</keyword>
<dbReference type="AlphaFoldDB" id="A0ABD0XA58"/>
<dbReference type="InterPro" id="IPR029034">
    <property type="entry name" value="Cystine-knot_cytokine"/>
</dbReference>
<evidence type="ECO:0000313" key="10">
    <source>
        <dbReference type="EMBL" id="KAL1005851.1"/>
    </source>
</evidence>
<keyword evidence="8" id="KW-0539">Nucleus</keyword>
<keyword evidence="7" id="KW-0325">Glycoprotein</keyword>
<evidence type="ECO:0000256" key="3">
    <source>
        <dbReference type="ARBA" id="ARBA00004494"/>
    </source>
</evidence>
<evidence type="ECO:0000313" key="11">
    <source>
        <dbReference type="Proteomes" id="UP001557470"/>
    </source>
</evidence>
<evidence type="ECO:0000256" key="2">
    <source>
        <dbReference type="ARBA" id="ARBA00004251"/>
    </source>
</evidence>
<reference evidence="10 11" key="1">
    <citation type="submission" date="2024-06" db="EMBL/GenBank/DDBJ databases">
        <authorList>
            <person name="Pan Q."/>
            <person name="Wen M."/>
            <person name="Jouanno E."/>
            <person name="Zahm M."/>
            <person name="Klopp C."/>
            <person name="Cabau C."/>
            <person name="Louis A."/>
            <person name="Berthelot C."/>
            <person name="Parey E."/>
            <person name="Roest Crollius H."/>
            <person name="Montfort J."/>
            <person name="Robinson-Rechavi M."/>
            <person name="Bouchez O."/>
            <person name="Lampietro C."/>
            <person name="Lopez Roques C."/>
            <person name="Donnadieu C."/>
            <person name="Postlethwait J."/>
            <person name="Bobe J."/>
            <person name="Verreycken H."/>
            <person name="Guiguen Y."/>
        </authorList>
    </citation>
    <scope>NUCLEOTIDE SEQUENCE [LARGE SCALE GENOMIC DNA]</scope>
    <source>
        <strain evidence="10">Up_M1</strain>
        <tissue evidence="10">Testis</tissue>
    </source>
</reference>
<dbReference type="GO" id="GO:0005886">
    <property type="term" value="C:plasma membrane"/>
    <property type="evidence" value="ECO:0007669"/>
    <property type="project" value="UniProtKB-SubCell"/>
</dbReference>
<dbReference type="GO" id="GO:0005640">
    <property type="term" value="C:nuclear outer membrane"/>
    <property type="evidence" value="ECO:0007669"/>
    <property type="project" value="UniProtKB-SubCell"/>
</dbReference>
<dbReference type="EMBL" id="JAGEUA010000002">
    <property type="protein sequence ID" value="KAL1005851.1"/>
    <property type="molecule type" value="Genomic_DNA"/>
</dbReference>
<evidence type="ECO:0000256" key="5">
    <source>
        <dbReference type="ARBA" id="ARBA00022475"/>
    </source>
</evidence>
<accession>A0ABD0XA58</accession>
<sequence>MNEEDYYYAPKPKHLRPARLLRVLGSSFDPFWMSIERPAEAGVWTSKTGSIHTESSDGPTALLNLSVSPELTESAARYQRKLQKDAGDLNFNDLPVDVAKTLRDWLVRSATCGLRYHTSTLPVTYTVLNMQDIILRVFVVTASLLYPTHREEWITFQEDEVLMAMQEREDWLLKQRTKLEQEQEVPLINQEVSPQVILEEAPIKLKSKVELPHKAEILEKNIYQNDPEHAQQDSEEISIKKELTQEKKEAWFQIYYKLSQMHQVDETEQKFSPEDGVKSHTESSQTQEYQEVKLLPTYSSADQQGFTGQQSKSVLTKSLEDSKLQKSGNYIIWCLWNTCSLISLIRLSIRLFRRKSQNNLNPSEVLDVDMEDISALKNLAAEIPLPDSDTLNRFYVKCVKVSSNESWRVREFVEGFANDLLEAMRGVSDTEVGLIIEEFEVVEGGINSLLCDIIVPIVPIEPHCFHFPLWCNQNIGDDMPLLGCGRVKLVCGTVSQNGCPCRTAAVKDDDMLCLLCCGKENVQKEPDVNRLCSNNTPYLAKTHVTKWFQAAIRKAWGQISHKYEFELRLCNMDNAGAMAVRFRSGKVIKFDMRPVVKLNDTEAYFTTASYSNTTLETNWAISLATYENHFFKYLTNRLPENTCHIHCFEITALLHKKQMELTGRSDIILKDYHLKTAWMHLLLRNKPLEWDAGYLSDRLRDVLGLLEKSLQSRTLHHSFIGNPLVPADIELPAFFTEAKPVNLFHPLLVQRGNYTKTLKHLQEMLRNSCMLVQEYVDH</sequence>
<dbReference type="SMART" id="SM01265">
    <property type="entry name" value="Mab-21"/>
    <property type="match status" value="1"/>
</dbReference>
<keyword evidence="5" id="KW-1003">Cell membrane</keyword>
<evidence type="ECO:0000256" key="9">
    <source>
        <dbReference type="SAM" id="MobiDB-lite"/>
    </source>
</evidence>
<organism evidence="10 11">
    <name type="scientific">Umbra pygmaea</name>
    <name type="common">Eastern mudminnow</name>
    <dbReference type="NCBI Taxonomy" id="75934"/>
    <lineage>
        <taxon>Eukaryota</taxon>
        <taxon>Metazoa</taxon>
        <taxon>Chordata</taxon>
        <taxon>Craniata</taxon>
        <taxon>Vertebrata</taxon>
        <taxon>Euteleostomi</taxon>
        <taxon>Actinopterygii</taxon>
        <taxon>Neopterygii</taxon>
        <taxon>Teleostei</taxon>
        <taxon>Protacanthopterygii</taxon>
        <taxon>Esociformes</taxon>
        <taxon>Umbridae</taxon>
        <taxon>Umbra</taxon>
    </lineage>
</organism>
<dbReference type="PANTHER" id="PTHR10656:SF8">
    <property type="entry name" value="INOSITOL 1,4,5-TRISPHOSPHATE RECEPTOR-INTERACTING PROTEIN"/>
    <property type="match status" value="1"/>
</dbReference>